<dbReference type="PANTHER" id="PTHR30330:SF7">
    <property type="entry name" value="SODIUM_PROTON-DEPENDENT ALANINE CARRIER PROTEIN YRBD-RELATED"/>
    <property type="match status" value="1"/>
</dbReference>
<evidence type="ECO:0000313" key="10">
    <source>
        <dbReference type="EMBL" id="MBD1379531.1"/>
    </source>
</evidence>
<evidence type="ECO:0000313" key="11">
    <source>
        <dbReference type="Proteomes" id="UP000626844"/>
    </source>
</evidence>
<dbReference type="AlphaFoldDB" id="A0A926RW37"/>
<evidence type="ECO:0000256" key="2">
    <source>
        <dbReference type="ARBA" id="ARBA00009261"/>
    </source>
</evidence>
<feature type="transmembrane region" description="Helical" evidence="9">
    <location>
        <begin position="155"/>
        <end position="176"/>
    </location>
</feature>
<dbReference type="PANTHER" id="PTHR30330">
    <property type="entry name" value="AGSS FAMILY TRANSPORTER, SODIUM-ALANINE"/>
    <property type="match status" value="1"/>
</dbReference>
<gene>
    <name evidence="10" type="ORF">IC621_04750</name>
</gene>
<comment type="subcellular location">
    <subcellularLocation>
        <location evidence="1 9">Cell membrane</location>
        <topology evidence="1 9">Multi-pass membrane protein</topology>
    </subcellularLocation>
</comment>
<evidence type="ECO:0000256" key="9">
    <source>
        <dbReference type="RuleBase" id="RU363064"/>
    </source>
</evidence>
<evidence type="ECO:0000256" key="6">
    <source>
        <dbReference type="ARBA" id="ARBA00022847"/>
    </source>
</evidence>
<feature type="transmembrane region" description="Helical" evidence="9">
    <location>
        <begin position="408"/>
        <end position="428"/>
    </location>
</feature>
<dbReference type="PROSITE" id="PS00873">
    <property type="entry name" value="NA_ALANINE_SYMP"/>
    <property type="match status" value="1"/>
</dbReference>
<keyword evidence="4 9" id="KW-1003">Cell membrane</keyword>
<evidence type="ECO:0000256" key="7">
    <source>
        <dbReference type="ARBA" id="ARBA00022989"/>
    </source>
</evidence>
<keyword evidence="8 9" id="KW-0472">Membrane</keyword>
<evidence type="ECO:0000256" key="3">
    <source>
        <dbReference type="ARBA" id="ARBA00022448"/>
    </source>
</evidence>
<protein>
    <submittedName>
        <fullName evidence="10">Alanine:cation symporter family protein</fullName>
    </submittedName>
</protein>
<keyword evidence="11" id="KW-1185">Reference proteome</keyword>
<dbReference type="RefSeq" id="WP_191156548.1">
    <property type="nucleotide sequence ID" value="NZ_JACXAI010000004.1"/>
</dbReference>
<feature type="transmembrane region" description="Helical" evidence="9">
    <location>
        <begin position="279"/>
        <end position="300"/>
    </location>
</feature>
<keyword evidence="7 9" id="KW-1133">Transmembrane helix</keyword>
<feature type="transmembrane region" description="Helical" evidence="9">
    <location>
        <begin position="120"/>
        <end position="143"/>
    </location>
</feature>
<dbReference type="EMBL" id="JACXAI010000004">
    <property type="protein sequence ID" value="MBD1379531.1"/>
    <property type="molecule type" value="Genomic_DNA"/>
</dbReference>
<dbReference type="NCBIfam" id="TIGR00835">
    <property type="entry name" value="agcS"/>
    <property type="match status" value="1"/>
</dbReference>
<evidence type="ECO:0000256" key="1">
    <source>
        <dbReference type="ARBA" id="ARBA00004651"/>
    </source>
</evidence>
<reference evidence="10" key="1">
    <citation type="submission" date="2020-09" db="EMBL/GenBank/DDBJ databases">
        <title>A novel bacterium of genus Bacillus, isolated from South China Sea.</title>
        <authorList>
            <person name="Huang H."/>
            <person name="Mo K."/>
            <person name="Hu Y."/>
        </authorList>
    </citation>
    <scope>NUCLEOTIDE SEQUENCE</scope>
    <source>
        <strain evidence="10">IB182487</strain>
    </source>
</reference>
<dbReference type="PRINTS" id="PR00175">
    <property type="entry name" value="NAALASMPORT"/>
</dbReference>
<feature type="transmembrane region" description="Helical" evidence="9">
    <location>
        <begin position="215"/>
        <end position="238"/>
    </location>
</feature>
<name>A0A926RW37_9BACI</name>
<sequence length="479" mass="51069">MIIFCIAVGLLFTLSTRFLQVRYIKEMITLMLQGKSSEAGVSSFQALAISLSGRVGTGNIAGTATAIAFGGPGAVFWMWLIAFIGAASAFVESTLAQVYKTKQEGEYRGGPAYYIEKGIGWRWYGTVFAIAALLAMALLMPGIQSNSIAVGLENAFGLNTTITGIILVIIIGAIIFGGVKRIASVAQYVVPFMALGYILVALFIVIMNIGELPEVIGLIFRSAFAFDSAFGGIIGAAISWGVKRGIYSNEAGQGTGPHAAAAAEVSHPAKQGLVQAFSIYIDTLFVCSATAFMILFTGMYNVEAPDGTAIVTNIEGVEAGPAFTQAAIETAIPGFGAGFVAIALFFFAFTTIMAYYYIAETNIAYLVRGRSNKVPMFLLKVVLLGATFYGSVKAAGLAWALGDVGLGLMVWLNLIAIVILFKPALAVLKDYEAQKKQGLDPVFNPTKLGIKNADYWINDYNPEDNVLPPKKDKKKTINM</sequence>
<keyword evidence="5 9" id="KW-0812">Transmembrane</keyword>
<dbReference type="FunFam" id="1.20.1740.10:FF:000004">
    <property type="entry name" value="Sodium:alanine symporter family protein"/>
    <property type="match status" value="1"/>
</dbReference>
<feature type="transmembrane region" description="Helical" evidence="9">
    <location>
        <begin position="188"/>
        <end position="209"/>
    </location>
</feature>
<dbReference type="Pfam" id="PF01235">
    <property type="entry name" value="Na_Ala_symp"/>
    <property type="match status" value="1"/>
</dbReference>
<dbReference type="Gene3D" id="1.20.1740.10">
    <property type="entry name" value="Amino acid/polyamine transporter I"/>
    <property type="match status" value="1"/>
</dbReference>
<keyword evidence="6 9" id="KW-0769">Symport</keyword>
<evidence type="ECO:0000256" key="5">
    <source>
        <dbReference type="ARBA" id="ARBA00022692"/>
    </source>
</evidence>
<feature type="transmembrane region" description="Helical" evidence="9">
    <location>
        <begin position="76"/>
        <end position="99"/>
    </location>
</feature>
<keyword evidence="3 9" id="KW-0813">Transport</keyword>
<evidence type="ECO:0000256" key="4">
    <source>
        <dbReference type="ARBA" id="ARBA00022475"/>
    </source>
</evidence>
<organism evidence="10 11">
    <name type="scientific">Metabacillus arenae</name>
    <dbReference type="NCBI Taxonomy" id="2771434"/>
    <lineage>
        <taxon>Bacteria</taxon>
        <taxon>Bacillati</taxon>
        <taxon>Bacillota</taxon>
        <taxon>Bacilli</taxon>
        <taxon>Bacillales</taxon>
        <taxon>Bacillaceae</taxon>
        <taxon>Metabacillus</taxon>
    </lineage>
</organism>
<feature type="transmembrane region" description="Helical" evidence="9">
    <location>
        <begin position="335"/>
        <end position="357"/>
    </location>
</feature>
<comment type="caution">
    <text evidence="10">The sequence shown here is derived from an EMBL/GenBank/DDBJ whole genome shotgun (WGS) entry which is preliminary data.</text>
</comment>
<feature type="transmembrane region" description="Helical" evidence="9">
    <location>
        <begin position="377"/>
        <end position="402"/>
    </location>
</feature>
<proteinExistence type="inferred from homology"/>
<comment type="similarity">
    <text evidence="2 9">Belongs to the alanine or glycine:cation symporter (AGCS) (TC 2.A.25) family.</text>
</comment>
<dbReference type="GO" id="GO:0005886">
    <property type="term" value="C:plasma membrane"/>
    <property type="evidence" value="ECO:0007669"/>
    <property type="project" value="UniProtKB-SubCell"/>
</dbReference>
<dbReference type="GO" id="GO:0005283">
    <property type="term" value="F:amino acid:sodium symporter activity"/>
    <property type="evidence" value="ECO:0007669"/>
    <property type="project" value="InterPro"/>
</dbReference>
<dbReference type="Proteomes" id="UP000626844">
    <property type="component" value="Unassembled WGS sequence"/>
</dbReference>
<accession>A0A926RW37</accession>
<dbReference type="InterPro" id="IPR001463">
    <property type="entry name" value="Na/Ala_symport"/>
</dbReference>
<evidence type="ECO:0000256" key="8">
    <source>
        <dbReference type="ARBA" id="ARBA00023136"/>
    </source>
</evidence>